<dbReference type="EMBL" id="KI392518">
    <property type="protein sequence ID" value="ERN14903.1"/>
    <property type="molecule type" value="Genomic_DNA"/>
</dbReference>
<sequence>MAHHVLMVCSPAQGHINPALELAKRLVKKDLRVTFATTAHGLSRIHQAIDIVSFASYSDGFDQGFDNSIAFADYVSQFKRLGSETLAALIRNLASQGCPVTFIIYNSVVPWSADVADELGIPSALHWIQSATVFVIYWNHFRGSKSSSYLISTTNVRVTGMPLLNIEDLPSFLQPSNTNNIAVESLVELFEMLDSRRIDWVIASTFDALEKDLISAMEKENMTLLSIGPLVPSAFIDGKNPEDTTFGGDMWEKSKDYMEWLGSKPVGSVVYVSFGSLRVLSPMQARNIARALSESRHSYLWVVGSSEKALQNIEIEDSERGLVVGWCNQVELLAHPSIGCFVMHGGWNSTIESLVAGVPMVVLPEWSDQTTNAWLVERVWKCGVRAKVREDGVLEEAELKRCIELVMGGGEEGAEMKKKARELSWLAKDAWKEGGSSEINLDRLLEKIVA</sequence>
<dbReference type="EC" id="2.4.1.-" evidence="4"/>
<name>U5D3G1_AMBTC</name>
<proteinExistence type="inferred from homology"/>
<dbReference type="KEGG" id="atr:18443182"/>
<dbReference type="GO" id="GO:0080043">
    <property type="term" value="F:quercetin 3-O-glucosyltransferase activity"/>
    <property type="evidence" value="ECO:0000318"/>
    <property type="project" value="GO_Central"/>
</dbReference>
<evidence type="ECO:0000256" key="3">
    <source>
        <dbReference type="RuleBase" id="RU003718"/>
    </source>
</evidence>
<dbReference type="HOGENOM" id="CLU_001724_0_1_1"/>
<dbReference type="PANTHER" id="PTHR11926">
    <property type="entry name" value="GLUCOSYL/GLUCURONOSYL TRANSFERASES"/>
    <property type="match status" value="1"/>
</dbReference>
<dbReference type="OrthoDB" id="5835829at2759"/>
<dbReference type="InterPro" id="IPR035595">
    <property type="entry name" value="UDP_glycos_trans_CS"/>
</dbReference>
<keyword evidence="6" id="KW-1185">Reference proteome</keyword>
<dbReference type="InterPro" id="IPR002213">
    <property type="entry name" value="UDP_glucos_trans"/>
</dbReference>
<evidence type="ECO:0000256" key="1">
    <source>
        <dbReference type="ARBA" id="ARBA00009995"/>
    </source>
</evidence>
<dbReference type="SUPFAM" id="SSF53756">
    <property type="entry name" value="UDP-Glycosyltransferase/glycogen phosphorylase"/>
    <property type="match status" value="1"/>
</dbReference>
<evidence type="ECO:0000256" key="2">
    <source>
        <dbReference type="ARBA" id="ARBA00022679"/>
    </source>
</evidence>
<dbReference type="Gramene" id="ERN14903">
    <property type="protein sequence ID" value="ERN14903"/>
    <property type="gene ID" value="AMTR_s00032p00176750"/>
</dbReference>
<dbReference type="FunFam" id="3.40.50.2000:FF:000019">
    <property type="entry name" value="Glycosyltransferase"/>
    <property type="match status" value="1"/>
</dbReference>
<evidence type="ECO:0000313" key="6">
    <source>
        <dbReference type="Proteomes" id="UP000017836"/>
    </source>
</evidence>
<dbReference type="GO" id="GO:0080044">
    <property type="term" value="F:quercetin 7-O-glucosyltransferase activity"/>
    <property type="evidence" value="ECO:0000318"/>
    <property type="project" value="GO_Central"/>
</dbReference>
<evidence type="ECO:0000256" key="4">
    <source>
        <dbReference type="RuleBase" id="RU362057"/>
    </source>
</evidence>
<comment type="similarity">
    <text evidence="1 3">Belongs to the UDP-glycosyltransferase family.</text>
</comment>
<protein>
    <recommendedName>
        <fullName evidence="4">Glycosyltransferase</fullName>
        <ecNumber evidence="4">2.4.1.-</ecNumber>
    </recommendedName>
</protein>
<dbReference type="GO" id="GO:0005737">
    <property type="term" value="C:cytoplasm"/>
    <property type="evidence" value="ECO:0000318"/>
    <property type="project" value="GO_Central"/>
</dbReference>
<dbReference type="eggNOG" id="KOG1192">
    <property type="taxonomic scope" value="Eukaryota"/>
</dbReference>
<keyword evidence="2 3" id="KW-0808">Transferase</keyword>
<dbReference type="CDD" id="cd03784">
    <property type="entry name" value="GT1_Gtf-like"/>
    <property type="match status" value="1"/>
</dbReference>
<dbReference type="OMA" id="AYFHYFR"/>
<organism evidence="5 6">
    <name type="scientific">Amborella trichopoda</name>
    <dbReference type="NCBI Taxonomy" id="13333"/>
    <lineage>
        <taxon>Eukaryota</taxon>
        <taxon>Viridiplantae</taxon>
        <taxon>Streptophyta</taxon>
        <taxon>Embryophyta</taxon>
        <taxon>Tracheophyta</taxon>
        <taxon>Spermatophyta</taxon>
        <taxon>Magnoliopsida</taxon>
        <taxon>Amborellales</taxon>
        <taxon>Amborellaceae</taxon>
        <taxon>Amborella</taxon>
    </lineage>
</organism>
<dbReference type="PROSITE" id="PS00375">
    <property type="entry name" value="UDPGT"/>
    <property type="match status" value="1"/>
</dbReference>
<dbReference type="Gene3D" id="3.40.50.2000">
    <property type="entry name" value="Glycogen Phosphorylase B"/>
    <property type="match status" value="2"/>
</dbReference>
<evidence type="ECO:0000313" key="5">
    <source>
        <dbReference type="EMBL" id="ERN14903.1"/>
    </source>
</evidence>
<keyword evidence="3" id="KW-0328">Glycosyltransferase</keyword>
<gene>
    <name evidence="5" type="ORF">AMTR_s00032p00176750</name>
</gene>
<dbReference type="PANTHER" id="PTHR11926:SF1534">
    <property type="entry name" value="GLYCOSYLTRANSFERASE"/>
    <property type="match status" value="1"/>
</dbReference>
<dbReference type="AlphaFoldDB" id="U5D3G1"/>
<dbReference type="Pfam" id="PF00201">
    <property type="entry name" value="UDPGT"/>
    <property type="match status" value="1"/>
</dbReference>
<dbReference type="Proteomes" id="UP000017836">
    <property type="component" value="Unassembled WGS sequence"/>
</dbReference>
<accession>U5D3G1</accession>
<reference evidence="6" key="1">
    <citation type="journal article" date="2013" name="Science">
        <title>The Amborella genome and the evolution of flowering plants.</title>
        <authorList>
            <consortium name="Amborella Genome Project"/>
        </authorList>
    </citation>
    <scope>NUCLEOTIDE SEQUENCE [LARGE SCALE GENOMIC DNA]</scope>
</reference>